<keyword evidence="3" id="KW-0408">Iron</keyword>
<comment type="similarity">
    <text evidence="4">Belongs to the cyclic nucleotide phosphodiesterase class-III family.</text>
</comment>
<feature type="domain" description="Calcineurin-like phosphoesterase" evidence="5">
    <location>
        <begin position="3"/>
        <end position="218"/>
    </location>
</feature>
<dbReference type="AlphaFoldDB" id="A0A559K6S1"/>
<dbReference type="PANTHER" id="PTHR42988:SF2">
    <property type="entry name" value="CYCLIC NUCLEOTIDE PHOSPHODIESTERASE CBUA0032-RELATED"/>
    <property type="match status" value="1"/>
</dbReference>
<comment type="caution">
    <text evidence="6">The sequence shown here is derived from an EMBL/GenBank/DDBJ whole genome shotgun (WGS) entry which is preliminary data.</text>
</comment>
<evidence type="ECO:0000256" key="2">
    <source>
        <dbReference type="ARBA" id="ARBA00022801"/>
    </source>
</evidence>
<dbReference type="EMBL" id="VNJI01000031">
    <property type="protein sequence ID" value="TVY07835.1"/>
    <property type="molecule type" value="Genomic_DNA"/>
</dbReference>
<protein>
    <recommendedName>
        <fullName evidence="5">Calcineurin-like phosphoesterase domain-containing protein</fullName>
    </recommendedName>
</protein>
<dbReference type="GO" id="GO:0046872">
    <property type="term" value="F:metal ion binding"/>
    <property type="evidence" value="ECO:0007669"/>
    <property type="project" value="UniProtKB-KW"/>
</dbReference>
<dbReference type="GO" id="GO:0016787">
    <property type="term" value="F:hydrolase activity"/>
    <property type="evidence" value="ECO:0007669"/>
    <property type="project" value="UniProtKB-KW"/>
</dbReference>
<keyword evidence="1" id="KW-0479">Metal-binding</keyword>
<proteinExistence type="inferred from homology"/>
<accession>A0A559K6S1</accession>
<dbReference type="InterPro" id="IPR004843">
    <property type="entry name" value="Calcineurin-like_PHP"/>
</dbReference>
<dbReference type="Pfam" id="PF00149">
    <property type="entry name" value="Metallophos"/>
    <property type="match status" value="1"/>
</dbReference>
<organism evidence="6 7">
    <name type="scientific">Paenibacillus cremeus</name>
    <dbReference type="NCBI Taxonomy" id="2163881"/>
    <lineage>
        <taxon>Bacteria</taxon>
        <taxon>Bacillati</taxon>
        <taxon>Bacillota</taxon>
        <taxon>Bacilli</taxon>
        <taxon>Bacillales</taxon>
        <taxon>Paenibacillaceae</taxon>
        <taxon>Paenibacillus</taxon>
    </lineage>
</organism>
<evidence type="ECO:0000256" key="1">
    <source>
        <dbReference type="ARBA" id="ARBA00022723"/>
    </source>
</evidence>
<dbReference type="OrthoDB" id="7051823at2"/>
<evidence type="ECO:0000313" key="6">
    <source>
        <dbReference type="EMBL" id="TVY07835.1"/>
    </source>
</evidence>
<dbReference type="SUPFAM" id="SSF56300">
    <property type="entry name" value="Metallo-dependent phosphatases"/>
    <property type="match status" value="1"/>
</dbReference>
<dbReference type="InterPro" id="IPR029052">
    <property type="entry name" value="Metallo-depent_PP-like"/>
</dbReference>
<dbReference type="Gene3D" id="3.60.21.10">
    <property type="match status" value="1"/>
</dbReference>
<evidence type="ECO:0000259" key="5">
    <source>
        <dbReference type="Pfam" id="PF00149"/>
    </source>
</evidence>
<dbReference type="PANTHER" id="PTHR42988">
    <property type="entry name" value="PHOSPHOHYDROLASE"/>
    <property type="match status" value="1"/>
</dbReference>
<name>A0A559K6S1_9BACL</name>
<dbReference type="Proteomes" id="UP000317036">
    <property type="component" value="Unassembled WGS sequence"/>
</dbReference>
<sequence>MQMKIAVITDPHFISPDEPHLEKRNKRLFFADAWPSFDRLRAKLRLEAPELVICLGDMVDWYSKANRDFAVYQLNQLPCPWVSVPGNHDYQSFAEHDGEYRSVPPHEGRAEVSKGWLEQGIELHNRYIDAGDTGLILLDSALSEVPLGTKDWLRSLQGRHRRQLLFTHVPLDLPATREYILSIDPERNMGKYVQSKAPWVARECEKLGVSHVFTGHLHFQGELQAAGMRMHLLSKAITGLRQPVLHAEALILELGDTVSTRRIVLEA</sequence>
<evidence type="ECO:0000256" key="3">
    <source>
        <dbReference type="ARBA" id="ARBA00023004"/>
    </source>
</evidence>
<gene>
    <name evidence="6" type="ORF">FPZ49_22015</name>
</gene>
<evidence type="ECO:0000256" key="4">
    <source>
        <dbReference type="ARBA" id="ARBA00025742"/>
    </source>
</evidence>
<dbReference type="InterPro" id="IPR050884">
    <property type="entry name" value="CNP_phosphodiesterase-III"/>
</dbReference>
<reference evidence="6 7" key="1">
    <citation type="submission" date="2019-07" db="EMBL/GenBank/DDBJ databases">
        <authorList>
            <person name="Kim J."/>
        </authorList>
    </citation>
    <scope>NUCLEOTIDE SEQUENCE [LARGE SCALE GENOMIC DNA]</scope>
    <source>
        <strain evidence="6 7">JC52</strain>
    </source>
</reference>
<keyword evidence="7" id="KW-1185">Reference proteome</keyword>
<keyword evidence="2" id="KW-0378">Hydrolase</keyword>
<evidence type="ECO:0000313" key="7">
    <source>
        <dbReference type="Proteomes" id="UP000317036"/>
    </source>
</evidence>